<proteinExistence type="predicted"/>
<reference evidence="7" key="2">
    <citation type="submission" date="2011-02" db="EMBL/GenBank/DDBJ databases">
        <title>The complete genome of Pedobacter saltans DSM 12145.</title>
        <authorList>
            <consortium name="US DOE Joint Genome Institute (JGI-PGF)"/>
            <person name="Lucas S."/>
            <person name="Copeland A."/>
            <person name="Lapidus A."/>
            <person name="Bruce D."/>
            <person name="Goodwin L."/>
            <person name="Pitluck S."/>
            <person name="Kyrpides N."/>
            <person name="Mavromatis K."/>
            <person name="Pagani I."/>
            <person name="Ivanova N."/>
            <person name="Ovchinnikova G."/>
            <person name="Lu M."/>
            <person name="Detter J.C."/>
            <person name="Han C."/>
            <person name="Land M."/>
            <person name="Hauser L."/>
            <person name="Markowitz V."/>
            <person name="Cheng J.-F."/>
            <person name="Hugenholtz P."/>
            <person name="Woyke T."/>
            <person name="Wu D."/>
            <person name="Tindall B."/>
            <person name="Pomrenke H.G."/>
            <person name="Brambilla E."/>
            <person name="Klenk H.-P."/>
            <person name="Eisen J.A."/>
        </authorList>
    </citation>
    <scope>NUCLEOTIDE SEQUENCE [LARGE SCALE GENOMIC DNA]</scope>
    <source>
        <strain evidence="7">ATCC 51119 / DSM 12145 / JCM 21818 / LMG 10337 / NBRC 100064 / NCIMB 13643</strain>
    </source>
</reference>
<dbReference type="Proteomes" id="UP000000310">
    <property type="component" value="Chromosome"/>
</dbReference>
<evidence type="ECO:0000256" key="1">
    <source>
        <dbReference type="ARBA" id="ARBA00022598"/>
    </source>
</evidence>
<evidence type="ECO:0000313" key="7">
    <source>
        <dbReference type="Proteomes" id="UP000000310"/>
    </source>
</evidence>
<dbReference type="RefSeq" id="WP_013634026.1">
    <property type="nucleotide sequence ID" value="NC_015177.1"/>
</dbReference>
<dbReference type="NCBIfam" id="TIGR00121">
    <property type="entry name" value="birA_ligase"/>
    <property type="match status" value="1"/>
</dbReference>
<evidence type="ECO:0000256" key="2">
    <source>
        <dbReference type="ARBA" id="ARBA00023267"/>
    </source>
</evidence>
<evidence type="ECO:0000256" key="4">
    <source>
        <dbReference type="ARBA" id="ARBA00047846"/>
    </source>
</evidence>
<evidence type="ECO:0000313" key="6">
    <source>
        <dbReference type="EMBL" id="ADY53541.1"/>
    </source>
</evidence>
<dbReference type="GO" id="GO:0004077">
    <property type="term" value="F:biotin--[biotin carboxyl-carrier protein] ligase activity"/>
    <property type="evidence" value="ECO:0007669"/>
    <property type="project" value="UniProtKB-EC"/>
</dbReference>
<comment type="catalytic activity">
    <reaction evidence="4">
        <text>biotin + L-lysyl-[protein] + ATP = N(6)-biotinyl-L-lysyl-[protein] + AMP + diphosphate + H(+)</text>
        <dbReference type="Rhea" id="RHEA:11756"/>
        <dbReference type="Rhea" id="RHEA-COMP:9752"/>
        <dbReference type="Rhea" id="RHEA-COMP:10505"/>
        <dbReference type="ChEBI" id="CHEBI:15378"/>
        <dbReference type="ChEBI" id="CHEBI:29969"/>
        <dbReference type="ChEBI" id="CHEBI:30616"/>
        <dbReference type="ChEBI" id="CHEBI:33019"/>
        <dbReference type="ChEBI" id="CHEBI:57586"/>
        <dbReference type="ChEBI" id="CHEBI:83144"/>
        <dbReference type="ChEBI" id="CHEBI:456215"/>
        <dbReference type="EC" id="6.3.4.15"/>
    </reaction>
</comment>
<name>F0S9I8_PSESL</name>
<dbReference type="PANTHER" id="PTHR12835:SF5">
    <property type="entry name" value="BIOTIN--PROTEIN LIGASE"/>
    <property type="match status" value="1"/>
</dbReference>
<dbReference type="Gene3D" id="3.30.930.10">
    <property type="entry name" value="Bira Bifunctional Protein, Domain 2"/>
    <property type="match status" value="1"/>
</dbReference>
<dbReference type="CDD" id="cd16442">
    <property type="entry name" value="BPL"/>
    <property type="match status" value="1"/>
</dbReference>
<dbReference type="InterPro" id="IPR045864">
    <property type="entry name" value="aa-tRNA-synth_II/BPL/LPL"/>
</dbReference>
<reference evidence="6 7" key="1">
    <citation type="journal article" date="2011" name="Stand. Genomic Sci.">
        <title>Complete genome sequence of the gliding, heparinolytic Pedobacter saltans type strain (113).</title>
        <authorList>
            <person name="Liolios K."/>
            <person name="Sikorski J."/>
            <person name="Lu M."/>
            <person name="Nolan M."/>
            <person name="Lapidus A."/>
            <person name="Lucas S."/>
            <person name="Hammon N."/>
            <person name="Deshpande S."/>
            <person name="Cheng J.F."/>
            <person name="Tapia R."/>
            <person name="Han C."/>
            <person name="Goodwin L."/>
            <person name="Pitluck S."/>
            <person name="Huntemann M."/>
            <person name="Ivanova N."/>
            <person name="Pagani I."/>
            <person name="Mavromatis K."/>
            <person name="Ovchinikova G."/>
            <person name="Pati A."/>
            <person name="Chen A."/>
            <person name="Palaniappan K."/>
            <person name="Land M."/>
            <person name="Hauser L."/>
            <person name="Brambilla E.M."/>
            <person name="Kotsyurbenko O."/>
            <person name="Rohde M."/>
            <person name="Tindall B.J."/>
            <person name="Abt B."/>
            <person name="Goker M."/>
            <person name="Detter J.C."/>
            <person name="Woyke T."/>
            <person name="Bristow J."/>
            <person name="Eisen J.A."/>
            <person name="Markowitz V."/>
            <person name="Hugenholtz P."/>
            <person name="Klenk H.P."/>
            <person name="Kyrpides N.C."/>
        </authorList>
    </citation>
    <scope>NUCLEOTIDE SEQUENCE [LARGE SCALE GENOMIC DNA]</scope>
    <source>
        <strain evidence="7">ATCC 51119 / DSM 12145 / JCM 21818 / LMG 10337 / NBRC 100064 / NCIMB 13643</strain>
    </source>
</reference>
<dbReference type="AlphaFoldDB" id="F0S9I8"/>
<evidence type="ECO:0000256" key="3">
    <source>
        <dbReference type="ARBA" id="ARBA00024227"/>
    </source>
</evidence>
<protein>
    <recommendedName>
        <fullName evidence="3">biotin--[biotin carboxyl-carrier protein] ligase</fullName>
        <ecNumber evidence="3">6.3.4.15</ecNumber>
    </recommendedName>
</protein>
<feature type="domain" description="BPL/LPL catalytic" evidence="5">
    <location>
        <begin position="1"/>
        <end position="190"/>
    </location>
</feature>
<organism evidence="6 7">
    <name type="scientific">Pseudopedobacter saltans (strain ATCC 51119 / DSM 12145 / JCM 21818 / CCUG 39354 / LMG 10337 / NBRC 100064 / NCIMB 13643)</name>
    <name type="common">Pedobacter saltans</name>
    <dbReference type="NCBI Taxonomy" id="762903"/>
    <lineage>
        <taxon>Bacteria</taxon>
        <taxon>Pseudomonadati</taxon>
        <taxon>Bacteroidota</taxon>
        <taxon>Sphingobacteriia</taxon>
        <taxon>Sphingobacteriales</taxon>
        <taxon>Sphingobacteriaceae</taxon>
        <taxon>Pseudopedobacter</taxon>
    </lineage>
</organism>
<keyword evidence="7" id="KW-1185">Reference proteome</keyword>
<keyword evidence="1 6" id="KW-0436">Ligase</keyword>
<sequence>MQNNTFPTLFVGRSIQKLAEVDSTNNYLKTMLSNYGPPANGTVIMADHQTAGRGQYGSKWSTPPGKNLTVSFYLKTDFLTVTEQFNLNKAVSLAVKDCLTYFSVEDCKVKWPNDIYIKNKKIAGILIENRIRGVHLRDSIIGIGLNVNQNDFHDLIYATSLLNIKKKETDLEEVLMILSQYLESRFFELKSQKNLDEDYFNSLFLFNQISTFNSKGEIFTGKIIGVDVDGKLLIDTESELRSFNIKEVTFVL</sequence>
<dbReference type="HOGENOM" id="CLU_051096_3_1_10"/>
<dbReference type="InterPro" id="IPR003142">
    <property type="entry name" value="BPL_C"/>
</dbReference>
<dbReference type="eggNOG" id="COG0340">
    <property type="taxonomic scope" value="Bacteria"/>
</dbReference>
<dbReference type="PROSITE" id="PS51733">
    <property type="entry name" value="BPL_LPL_CATALYTIC"/>
    <property type="match status" value="1"/>
</dbReference>
<accession>F0S9I8</accession>
<dbReference type="PANTHER" id="PTHR12835">
    <property type="entry name" value="BIOTIN PROTEIN LIGASE"/>
    <property type="match status" value="1"/>
</dbReference>
<evidence type="ECO:0000259" key="5">
    <source>
        <dbReference type="PROSITE" id="PS51733"/>
    </source>
</evidence>
<dbReference type="Pfam" id="PF03099">
    <property type="entry name" value="BPL_LplA_LipB"/>
    <property type="match status" value="1"/>
</dbReference>
<dbReference type="KEGG" id="psn:Pedsa_3002"/>
<dbReference type="GO" id="GO:0005737">
    <property type="term" value="C:cytoplasm"/>
    <property type="evidence" value="ECO:0007669"/>
    <property type="project" value="TreeGrafter"/>
</dbReference>
<dbReference type="InterPro" id="IPR004143">
    <property type="entry name" value="BPL_LPL_catalytic"/>
</dbReference>
<gene>
    <name evidence="6" type="ordered locus">Pedsa_3002</name>
</gene>
<dbReference type="STRING" id="762903.Pedsa_3002"/>
<keyword evidence="2" id="KW-0092">Biotin</keyword>
<dbReference type="SUPFAM" id="SSF55681">
    <property type="entry name" value="Class II aaRS and biotin synthetases"/>
    <property type="match status" value="1"/>
</dbReference>
<dbReference type="EC" id="6.3.4.15" evidence="3"/>
<dbReference type="InterPro" id="IPR004408">
    <property type="entry name" value="Biotin_CoA_COase_ligase"/>
</dbReference>
<dbReference type="Pfam" id="PF02237">
    <property type="entry name" value="BPL_C"/>
    <property type="match status" value="1"/>
</dbReference>
<dbReference type="EMBL" id="CP002545">
    <property type="protein sequence ID" value="ADY53541.1"/>
    <property type="molecule type" value="Genomic_DNA"/>
</dbReference>